<organism evidence="2 3">
    <name type="scientific">Zoogloea oleivorans</name>
    <dbReference type="NCBI Taxonomy" id="1552750"/>
    <lineage>
        <taxon>Bacteria</taxon>
        <taxon>Pseudomonadati</taxon>
        <taxon>Pseudomonadota</taxon>
        <taxon>Betaproteobacteria</taxon>
        <taxon>Rhodocyclales</taxon>
        <taxon>Zoogloeaceae</taxon>
        <taxon>Zoogloea</taxon>
    </lineage>
</organism>
<dbReference type="InterPro" id="IPR052340">
    <property type="entry name" value="RNase_Y/CdgJ"/>
</dbReference>
<dbReference type="Pfam" id="PF08668">
    <property type="entry name" value="HDOD"/>
    <property type="match status" value="1"/>
</dbReference>
<dbReference type="OrthoDB" id="9784953at2"/>
<dbReference type="PROSITE" id="PS51833">
    <property type="entry name" value="HDOD"/>
    <property type="match status" value="1"/>
</dbReference>
<feature type="domain" description="HDOD" evidence="1">
    <location>
        <begin position="17"/>
        <end position="210"/>
    </location>
</feature>
<comment type="caution">
    <text evidence="2">The sequence shown here is derived from an EMBL/GenBank/DDBJ whole genome shotgun (WGS) entry which is preliminary data.</text>
</comment>
<dbReference type="AlphaFoldDB" id="A0A6C2CPH8"/>
<dbReference type="SUPFAM" id="SSF109604">
    <property type="entry name" value="HD-domain/PDEase-like"/>
    <property type="match status" value="1"/>
</dbReference>
<name>A0A6C2CPH8_9RHOO</name>
<accession>A0A6C2CPH8</accession>
<dbReference type="PANTHER" id="PTHR33525:SF6">
    <property type="entry name" value="HDOD DOMAIN-CONTAINING PROTEIN"/>
    <property type="match status" value="1"/>
</dbReference>
<proteinExistence type="predicted"/>
<dbReference type="EMBL" id="SDKK01000012">
    <property type="protein sequence ID" value="TYC55970.1"/>
    <property type="molecule type" value="Genomic_DNA"/>
</dbReference>
<keyword evidence="3" id="KW-1185">Reference proteome</keyword>
<dbReference type="Gene3D" id="1.10.3210.10">
    <property type="entry name" value="Hypothetical protein af1432"/>
    <property type="match status" value="1"/>
</dbReference>
<gene>
    <name evidence="2" type="ORF">ETQ85_13820</name>
</gene>
<reference evidence="2 3" key="1">
    <citation type="submission" date="2019-01" db="EMBL/GenBank/DDBJ databases">
        <title>Zoogloea oleivorans genome sequencing and assembly.</title>
        <authorList>
            <person name="Tancsics A."/>
            <person name="Farkas M."/>
            <person name="Kriszt B."/>
            <person name="Maroti G."/>
            <person name="Horvath B."/>
        </authorList>
    </citation>
    <scope>NUCLEOTIDE SEQUENCE [LARGE SCALE GENOMIC DNA]</scope>
    <source>
        <strain evidence="2 3">Buc</strain>
    </source>
</reference>
<dbReference type="PANTHER" id="PTHR33525">
    <property type="match status" value="1"/>
</dbReference>
<evidence type="ECO:0000313" key="2">
    <source>
        <dbReference type="EMBL" id="TYC55970.1"/>
    </source>
</evidence>
<evidence type="ECO:0000313" key="3">
    <source>
        <dbReference type="Proteomes" id="UP000389128"/>
    </source>
</evidence>
<dbReference type="Proteomes" id="UP000389128">
    <property type="component" value="Unassembled WGS sequence"/>
</dbReference>
<evidence type="ECO:0000259" key="1">
    <source>
        <dbReference type="PROSITE" id="PS51833"/>
    </source>
</evidence>
<protein>
    <submittedName>
        <fullName evidence="2">HDOD domain-containing protein</fullName>
    </submittedName>
</protein>
<sequence length="267" mass="28004">MNQDLLVEAVLASGVVLPAPGPGFLRLQAAAADENAGPRELAAAVSQDPAITGALLRVANSPVFRPRSAPRSAQEAITMLGRTRTLATAASTALRNQGSGLDDKAIEALWAASARAADLTYAVCRATPFKGLADTAYLAALMQDAGIAVLLRRAPEHAVLFHCTGCALEAGARALDVLTGSDHTAAGFLVARNWKLPVEVCEAIRAHHEPAMALRLGDSARRIALLLATGRRLRDGLSPDWTDWAEPVEAELGLTEAALDQISADEH</sequence>
<dbReference type="RefSeq" id="WP_148579662.1">
    <property type="nucleotide sequence ID" value="NZ_SDKK01000012.1"/>
</dbReference>
<dbReference type="InterPro" id="IPR013976">
    <property type="entry name" value="HDOD"/>
</dbReference>